<evidence type="ECO:0000313" key="18">
    <source>
        <dbReference type="Proteomes" id="UP000886885"/>
    </source>
</evidence>
<dbReference type="PANTHER" id="PTHR34836:SF1">
    <property type="entry name" value="OS09G0428600 PROTEIN"/>
    <property type="match status" value="1"/>
</dbReference>
<protein>
    <recommendedName>
        <fullName evidence="19">Receptor ligand binding region domain-containing protein</fullName>
    </recommendedName>
</protein>
<evidence type="ECO:0000256" key="7">
    <source>
        <dbReference type="ARBA" id="ARBA00023136"/>
    </source>
</evidence>
<evidence type="ECO:0000313" key="17">
    <source>
        <dbReference type="EMBL" id="KAG6766977.1"/>
    </source>
</evidence>
<keyword evidence="9" id="KW-0325">Glycoprotein</keyword>
<keyword evidence="4 13" id="KW-0812">Transmembrane</keyword>
<feature type="transmembrane region" description="Helical" evidence="13">
    <location>
        <begin position="307"/>
        <end position="325"/>
    </location>
</feature>
<evidence type="ECO:0000256" key="13">
    <source>
        <dbReference type="SAM" id="Phobius"/>
    </source>
</evidence>
<evidence type="ECO:0000256" key="2">
    <source>
        <dbReference type="ARBA" id="ARBA00011095"/>
    </source>
</evidence>
<evidence type="ECO:0000256" key="3">
    <source>
        <dbReference type="ARBA" id="ARBA00022448"/>
    </source>
</evidence>
<dbReference type="InterPro" id="IPR001828">
    <property type="entry name" value="ANF_lig-bd_rcpt"/>
</dbReference>
<feature type="transmembrane region" description="Helical" evidence="13">
    <location>
        <begin position="428"/>
        <end position="451"/>
    </location>
</feature>
<dbReference type="Pfam" id="PF01094">
    <property type="entry name" value="ANF_receptor"/>
    <property type="match status" value="2"/>
</dbReference>
<evidence type="ECO:0000259" key="16">
    <source>
        <dbReference type="Pfam" id="PF01094"/>
    </source>
</evidence>
<evidence type="ECO:0008006" key="19">
    <source>
        <dbReference type="Google" id="ProtNLM"/>
    </source>
</evidence>
<dbReference type="GO" id="GO:0016020">
    <property type="term" value="C:membrane"/>
    <property type="evidence" value="ECO:0007669"/>
    <property type="project" value="UniProtKB-SubCell"/>
</dbReference>
<keyword evidence="11" id="KW-0407">Ion channel</keyword>
<evidence type="ECO:0000256" key="10">
    <source>
        <dbReference type="ARBA" id="ARBA00023286"/>
    </source>
</evidence>
<dbReference type="PANTHER" id="PTHR34836">
    <property type="entry name" value="OS06G0188250 PROTEIN"/>
    <property type="match status" value="1"/>
</dbReference>
<keyword evidence="6" id="KW-0406">Ion transport</keyword>
<evidence type="ECO:0000256" key="5">
    <source>
        <dbReference type="ARBA" id="ARBA00022989"/>
    </source>
</evidence>
<evidence type="ECO:0000256" key="8">
    <source>
        <dbReference type="ARBA" id="ARBA00023170"/>
    </source>
</evidence>
<feature type="domain" description="Ionotropic glutamate receptor C-terminal" evidence="15">
    <location>
        <begin position="269"/>
        <end position="436"/>
    </location>
</feature>
<name>A0A8X7ZFQ1_POPTO</name>
<keyword evidence="5 13" id="KW-1133">Transmembrane helix</keyword>
<dbReference type="GO" id="GO:0015276">
    <property type="term" value="F:ligand-gated monoatomic ion channel activity"/>
    <property type="evidence" value="ECO:0007669"/>
    <property type="project" value="InterPro"/>
</dbReference>
<dbReference type="Pfam" id="PF00060">
    <property type="entry name" value="Lig_chan"/>
    <property type="match status" value="1"/>
</dbReference>
<dbReference type="InterPro" id="IPR015683">
    <property type="entry name" value="Ionotropic_Glu_rcpt"/>
</dbReference>
<accession>A0A8X7ZFQ1</accession>
<dbReference type="Proteomes" id="UP000886885">
    <property type="component" value="Chromosome 7D"/>
</dbReference>
<dbReference type="AlphaFoldDB" id="A0A8X7ZFQ1"/>
<feature type="domain" description="Receptor ligand binding region" evidence="16">
    <location>
        <begin position="51"/>
        <end position="166"/>
    </location>
</feature>
<sequence length="508" mass="56761">MTGFLVFLYSILLLAITFILSNSGQLNDEDTEFIRIIGAVVDCNTRVGREEKIAMDIAVQDIYRLTGHNLALHVMDLPENSARAAFAAIDLIQNQKLKAIVGSITWHQAALVAEMVNITIERPIISLTTGLSLIVPDKELPVISMYQDISVQIECIASIIASFKWPKGKQNRVFILLQSSLTLASLFFENAKKMGMMRRGYVWIAAASLTGLLDSVNSSMMTSMQGVLGSVVKCPQYPLIYDMVPFHGSYDNMVTAVSEKHEKNVEFGGSRARQMGTILWFSSQHLYFHIKELNHSRESLRSQWSRLLLIPWFFLILIVTSTYTANFTSMLQAPPSTPSAIDITLPQSTNATIGYDGNSFTLWYLEKVLSFKVFPWGSPLALNISEAIIYLAQNGKLQKLEEEMLSFPKCSTSTSNATGIQSIGPGPFSILFIITSGASTVAFLVAGFRLLGKRWREVTFILSMLMGRGLWMRLAAFFTQKKNNYDLELSRESSNPATRINNTRHIEE</sequence>
<keyword evidence="18" id="KW-1185">Reference proteome</keyword>
<keyword evidence="3" id="KW-0813">Transport</keyword>
<feature type="domain" description="Receptor ligand binding region" evidence="16">
    <location>
        <begin position="169"/>
        <end position="244"/>
    </location>
</feature>
<evidence type="ECO:0000256" key="11">
    <source>
        <dbReference type="ARBA" id="ARBA00023303"/>
    </source>
</evidence>
<keyword evidence="7 13" id="KW-0472">Membrane</keyword>
<keyword evidence="14" id="KW-0732">Signal</keyword>
<feature type="chain" id="PRO_5036470330" description="Receptor ligand binding region domain-containing protein" evidence="14">
    <location>
        <begin position="24"/>
        <end position="508"/>
    </location>
</feature>
<comment type="subcellular location">
    <subcellularLocation>
        <location evidence="1">Membrane</location>
        <topology evidence="1">Multi-pass membrane protein</topology>
    </subcellularLocation>
</comment>
<keyword evidence="10" id="KW-1071">Ligand-gated ion channel</keyword>
<feature type="signal peptide" evidence="14">
    <location>
        <begin position="1"/>
        <end position="23"/>
    </location>
</feature>
<evidence type="ECO:0000256" key="1">
    <source>
        <dbReference type="ARBA" id="ARBA00004141"/>
    </source>
</evidence>
<evidence type="ECO:0000256" key="6">
    <source>
        <dbReference type="ARBA" id="ARBA00023065"/>
    </source>
</evidence>
<dbReference type="OrthoDB" id="5984008at2759"/>
<evidence type="ECO:0000256" key="4">
    <source>
        <dbReference type="ARBA" id="ARBA00022692"/>
    </source>
</evidence>
<gene>
    <name evidence="17" type="ORF">POTOM_028156</name>
</gene>
<comment type="caution">
    <text evidence="17">The sequence shown here is derived from an EMBL/GenBank/DDBJ whole genome shotgun (WGS) entry which is preliminary data.</text>
</comment>
<organism evidence="17 18">
    <name type="scientific">Populus tomentosa</name>
    <name type="common">Chinese white poplar</name>
    <dbReference type="NCBI Taxonomy" id="118781"/>
    <lineage>
        <taxon>Eukaryota</taxon>
        <taxon>Viridiplantae</taxon>
        <taxon>Streptophyta</taxon>
        <taxon>Embryophyta</taxon>
        <taxon>Tracheophyta</taxon>
        <taxon>Spermatophyta</taxon>
        <taxon>Magnoliopsida</taxon>
        <taxon>eudicotyledons</taxon>
        <taxon>Gunneridae</taxon>
        <taxon>Pentapetalae</taxon>
        <taxon>rosids</taxon>
        <taxon>fabids</taxon>
        <taxon>Malpighiales</taxon>
        <taxon>Salicaceae</taxon>
        <taxon>Saliceae</taxon>
        <taxon>Populus</taxon>
    </lineage>
</organism>
<dbReference type="InterPro" id="IPR001320">
    <property type="entry name" value="Iontro_rcpt_C"/>
</dbReference>
<comment type="subunit">
    <text evidence="2">May form heteromers.</text>
</comment>
<evidence type="ECO:0000256" key="12">
    <source>
        <dbReference type="ARBA" id="ARBA00049638"/>
    </source>
</evidence>
<evidence type="ECO:0000256" key="14">
    <source>
        <dbReference type="SAM" id="SignalP"/>
    </source>
</evidence>
<proteinExistence type="predicted"/>
<evidence type="ECO:0000259" key="15">
    <source>
        <dbReference type="Pfam" id="PF00060"/>
    </source>
</evidence>
<reference evidence="17" key="1">
    <citation type="journal article" date="2020" name="bioRxiv">
        <title>Hybrid origin of Populus tomentosa Carr. identified through genome sequencing and phylogenomic analysis.</title>
        <authorList>
            <person name="An X."/>
            <person name="Gao K."/>
            <person name="Chen Z."/>
            <person name="Li J."/>
            <person name="Yang X."/>
            <person name="Yang X."/>
            <person name="Zhou J."/>
            <person name="Guo T."/>
            <person name="Zhao T."/>
            <person name="Huang S."/>
            <person name="Miao D."/>
            <person name="Khan W.U."/>
            <person name="Rao P."/>
            <person name="Ye M."/>
            <person name="Lei B."/>
            <person name="Liao W."/>
            <person name="Wang J."/>
            <person name="Ji L."/>
            <person name="Li Y."/>
            <person name="Guo B."/>
            <person name="Mustafa N.S."/>
            <person name="Li S."/>
            <person name="Yun Q."/>
            <person name="Keller S.R."/>
            <person name="Mao J."/>
            <person name="Zhang R."/>
            <person name="Strauss S.H."/>
        </authorList>
    </citation>
    <scope>NUCLEOTIDE SEQUENCE</scope>
    <source>
        <strain evidence="17">GM15</strain>
        <tissue evidence="17">Leaf</tissue>
    </source>
</reference>
<dbReference type="EMBL" id="JAAWWB010000014">
    <property type="protein sequence ID" value="KAG6766977.1"/>
    <property type="molecule type" value="Genomic_DNA"/>
</dbReference>
<comment type="function">
    <text evidence="12">Glutamate-gated receptor that probably acts as a non-selective cation channel. May be involved in light-signal transduction and calcium homeostasis via the regulation of calcium influx into cells.</text>
</comment>
<keyword evidence="8" id="KW-0675">Receptor</keyword>
<evidence type="ECO:0000256" key="9">
    <source>
        <dbReference type="ARBA" id="ARBA00023180"/>
    </source>
</evidence>